<accession>A0A9W9K0J1</accession>
<dbReference type="InterPro" id="IPR011701">
    <property type="entry name" value="MFS"/>
</dbReference>
<dbReference type="OrthoDB" id="3066029at2759"/>
<feature type="domain" description="Major facilitator superfamily (MFS) profile" evidence="7">
    <location>
        <begin position="47"/>
        <end position="478"/>
    </location>
</feature>
<evidence type="ECO:0000256" key="3">
    <source>
        <dbReference type="ARBA" id="ARBA00022989"/>
    </source>
</evidence>
<feature type="transmembrane region" description="Helical" evidence="6">
    <location>
        <begin position="314"/>
        <end position="335"/>
    </location>
</feature>
<dbReference type="GO" id="GO:0022857">
    <property type="term" value="F:transmembrane transporter activity"/>
    <property type="evidence" value="ECO:0007669"/>
    <property type="project" value="InterPro"/>
</dbReference>
<dbReference type="EMBL" id="JAPQKH010000007">
    <property type="protein sequence ID" value="KAJ5088618.1"/>
    <property type="molecule type" value="Genomic_DNA"/>
</dbReference>
<dbReference type="PROSITE" id="PS50850">
    <property type="entry name" value="MFS"/>
    <property type="match status" value="1"/>
</dbReference>
<feature type="transmembrane region" description="Helical" evidence="6">
    <location>
        <begin position="89"/>
        <end position="108"/>
    </location>
</feature>
<dbReference type="InterPro" id="IPR020846">
    <property type="entry name" value="MFS_dom"/>
</dbReference>
<evidence type="ECO:0000256" key="6">
    <source>
        <dbReference type="SAM" id="Phobius"/>
    </source>
</evidence>
<feature type="transmembrane region" description="Helical" evidence="6">
    <location>
        <begin position="356"/>
        <end position="376"/>
    </location>
</feature>
<evidence type="ECO:0000313" key="8">
    <source>
        <dbReference type="EMBL" id="KAJ5088618.1"/>
    </source>
</evidence>
<feature type="transmembrane region" description="Helical" evidence="6">
    <location>
        <begin position="215"/>
        <end position="234"/>
    </location>
</feature>
<dbReference type="GO" id="GO:0005886">
    <property type="term" value="C:plasma membrane"/>
    <property type="evidence" value="ECO:0007669"/>
    <property type="project" value="TreeGrafter"/>
</dbReference>
<dbReference type="Pfam" id="PF07690">
    <property type="entry name" value="MFS_1"/>
    <property type="match status" value="1"/>
</dbReference>
<feature type="transmembrane region" description="Helical" evidence="6">
    <location>
        <begin position="46"/>
        <end position="69"/>
    </location>
</feature>
<evidence type="ECO:0000259" key="7">
    <source>
        <dbReference type="PROSITE" id="PS50850"/>
    </source>
</evidence>
<dbReference type="SUPFAM" id="SSF103473">
    <property type="entry name" value="MFS general substrate transporter"/>
    <property type="match status" value="1"/>
</dbReference>
<reference evidence="8" key="2">
    <citation type="journal article" date="2023" name="IMA Fungus">
        <title>Comparative genomic study of the Penicillium genus elucidates a diverse pangenome and 15 lateral gene transfer events.</title>
        <authorList>
            <person name="Petersen C."/>
            <person name="Sorensen T."/>
            <person name="Nielsen M.R."/>
            <person name="Sondergaard T.E."/>
            <person name="Sorensen J.L."/>
            <person name="Fitzpatrick D.A."/>
            <person name="Frisvad J.C."/>
            <person name="Nielsen K.L."/>
        </authorList>
    </citation>
    <scope>NUCLEOTIDE SEQUENCE</scope>
    <source>
        <strain evidence="8">IBT 30069</strain>
    </source>
</reference>
<feature type="transmembrane region" description="Helical" evidence="6">
    <location>
        <begin position="154"/>
        <end position="172"/>
    </location>
</feature>
<reference evidence="8" key="1">
    <citation type="submission" date="2022-11" db="EMBL/GenBank/DDBJ databases">
        <authorList>
            <person name="Petersen C."/>
        </authorList>
    </citation>
    <scope>NUCLEOTIDE SEQUENCE</scope>
    <source>
        <strain evidence="8">IBT 30069</strain>
    </source>
</reference>
<feature type="transmembrane region" description="Helical" evidence="6">
    <location>
        <begin position="184"/>
        <end position="209"/>
    </location>
</feature>
<feature type="transmembrane region" description="Helical" evidence="6">
    <location>
        <begin position="129"/>
        <end position="148"/>
    </location>
</feature>
<dbReference type="AlphaFoldDB" id="A0A9W9K0J1"/>
<evidence type="ECO:0000256" key="5">
    <source>
        <dbReference type="SAM" id="MobiDB-lite"/>
    </source>
</evidence>
<proteinExistence type="predicted"/>
<dbReference type="PANTHER" id="PTHR23502">
    <property type="entry name" value="MAJOR FACILITATOR SUPERFAMILY"/>
    <property type="match status" value="1"/>
</dbReference>
<evidence type="ECO:0000256" key="1">
    <source>
        <dbReference type="ARBA" id="ARBA00004141"/>
    </source>
</evidence>
<comment type="subcellular location">
    <subcellularLocation>
        <location evidence="1">Membrane</location>
        <topology evidence="1">Multi-pass membrane protein</topology>
    </subcellularLocation>
</comment>
<dbReference type="PANTHER" id="PTHR23502:SF64">
    <property type="entry name" value="TRANSPORTER, PUTATIVE (AFU_ORTHOLOGUE AFUA_3G11760)-RELATED"/>
    <property type="match status" value="1"/>
</dbReference>
<gene>
    <name evidence="8" type="ORF">N7456_012234</name>
</gene>
<feature type="transmembrane region" description="Helical" evidence="6">
    <location>
        <begin position="382"/>
        <end position="403"/>
    </location>
</feature>
<organism evidence="8 9">
    <name type="scientific">Penicillium angulare</name>
    <dbReference type="NCBI Taxonomy" id="116970"/>
    <lineage>
        <taxon>Eukaryota</taxon>
        <taxon>Fungi</taxon>
        <taxon>Dikarya</taxon>
        <taxon>Ascomycota</taxon>
        <taxon>Pezizomycotina</taxon>
        <taxon>Eurotiomycetes</taxon>
        <taxon>Eurotiomycetidae</taxon>
        <taxon>Eurotiales</taxon>
        <taxon>Aspergillaceae</taxon>
        <taxon>Penicillium</taxon>
    </lineage>
</organism>
<dbReference type="Gene3D" id="1.20.1250.20">
    <property type="entry name" value="MFS general substrate transporter like domains"/>
    <property type="match status" value="1"/>
</dbReference>
<protein>
    <recommendedName>
        <fullName evidence="7">Major facilitator superfamily (MFS) profile domain-containing protein</fullName>
    </recommendedName>
</protein>
<name>A0A9W9K0J1_9EURO</name>
<evidence type="ECO:0000313" key="9">
    <source>
        <dbReference type="Proteomes" id="UP001149165"/>
    </source>
</evidence>
<keyword evidence="2 6" id="KW-0812">Transmembrane</keyword>
<feature type="region of interest" description="Disordered" evidence="5">
    <location>
        <begin position="1"/>
        <end position="27"/>
    </location>
</feature>
<evidence type="ECO:0000256" key="2">
    <source>
        <dbReference type="ARBA" id="ARBA00022692"/>
    </source>
</evidence>
<keyword evidence="3 6" id="KW-1133">Transmembrane helix</keyword>
<evidence type="ECO:0000256" key="4">
    <source>
        <dbReference type="ARBA" id="ARBA00023136"/>
    </source>
</evidence>
<feature type="transmembrane region" description="Helical" evidence="6">
    <location>
        <begin position="452"/>
        <end position="471"/>
    </location>
</feature>
<comment type="caution">
    <text evidence="8">The sequence shown here is derived from an EMBL/GenBank/DDBJ whole genome shotgun (WGS) entry which is preliminary data.</text>
</comment>
<keyword evidence="4 6" id="KW-0472">Membrane</keyword>
<feature type="transmembrane region" description="Helical" evidence="6">
    <location>
        <begin position="276"/>
        <end position="294"/>
    </location>
</feature>
<feature type="transmembrane region" description="Helical" evidence="6">
    <location>
        <begin position="424"/>
        <end position="446"/>
    </location>
</feature>
<keyword evidence="9" id="KW-1185">Reference proteome</keyword>
<dbReference type="Proteomes" id="UP001149165">
    <property type="component" value="Unassembled WGS sequence"/>
</dbReference>
<sequence length="492" mass="54059">MPSQSHRSSSSITSDHEKPPAVTPDQSVTYEEDDLYTRFSPRRKQLITGVVTYCAFLSPIGSTMITSTIPEVAQYFKTSGSVINASNAVYMLAAGMSPFLVGQASQVYGRRWVWYDYKAPLSSMDADETILIIASSLFFAFSIGTALSPNLASFFIFPYHGTAFLVVGNSCLGDIYTPTERATGVGWFMLGFELGPILGPLSGGIIVTYCSWRDIFWLQSGLAGLGVALIILVLPETLSHPQCAQMAHLSRGDYIRELARRTSPLRMMRHFRYPNILFAGLGSSALAWNMYSFLTPITYVLNPRFGLTTPLQSALFYLAPGAGNLVGTFLGGRWADKIVRRCIIKRHGVRVPEDRLKSCLPFFGILLPASMLIYGWSVQESVGGLALPVIMMFLQGFAQLFVYPSLNTYCLDVMQTQGYGSEIVAGNYFIRYMFAAAGSAACLPAIEKFGVGWFTTISVGFLMTSASLIWATTIWGTQWRVAVEGNKSRGND</sequence>
<feature type="compositionally biased region" description="Low complexity" evidence="5">
    <location>
        <begin position="1"/>
        <end position="13"/>
    </location>
</feature>
<dbReference type="InterPro" id="IPR036259">
    <property type="entry name" value="MFS_trans_sf"/>
</dbReference>